<evidence type="ECO:0000313" key="2">
    <source>
        <dbReference type="Proteomes" id="UP001162030"/>
    </source>
</evidence>
<name>A0ABM9I783_9GAMM</name>
<proteinExistence type="predicted"/>
<protein>
    <recommendedName>
        <fullName evidence="3">Exo-alpha-sialidase</fullName>
    </recommendedName>
</protein>
<gene>
    <name evidence="1" type="ORF">MSZNOR_4170</name>
</gene>
<dbReference type="InterPro" id="IPR015943">
    <property type="entry name" value="WD40/YVTN_repeat-like_dom_sf"/>
</dbReference>
<dbReference type="Pfam" id="PF02012">
    <property type="entry name" value="BNR"/>
    <property type="match status" value="1"/>
</dbReference>
<dbReference type="RefSeq" id="WP_026609600.1">
    <property type="nucleotide sequence ID" value="NZ_OX458333.1"/>
</dbReference>
<keyword evidence="2" id="KW-1185">Reference proteome</keyword>
<dbReference type="CDD" id="cd15482">
    <property type="entry name" value="Sialidase_non-viral"/>
    <property type="match status" value="2"/>
</dbReference>
<evidence type="ECO:0000313" key="1">
    <source>
        <dbReference type="EMBL" id="CAI8937431.1"/>
    </source>
</evidence>
<dbReference type="Proteomes" id="UP001162030">
    <property type="component" value="Chromosome"/>
</dbReference>
<dbReference type="SUPFAM" id="SSF110296">
    <property type="entry name" value="Oligoxyloglucan reducing end-specific cellobiohydrolase"/>
    <property type="match status" value="1"/>
</dbReference>
<accession>A0ABM9I783</accession>
<dbReference type="EMBL" id="OX458333">
    <property type="protein sequence ID" value="CAI8937431.1"/>
    <property type="molecule type" value="Genomic_DNA"/>
</dbReference>
<sequence length="352" mass="38482">MQEAESKRIWIRQSLFAAIVGDAANEPTIAINPTDPGNIVIAWRQFDSVQSSFRQGGWAYSHDGGATWTFPGSLTPGQGRSNPVIDVDAQGNFYFQSLHFDEQGVFIEDIQVIKSTDGGRSWQNPVFAHGRGGDKGQIVVDRSGGIGDGHIYVNWRETGDDECFTRSIDGGASFEPPVGIPGNPSFGTMAVGPHGELYIAGRLEPGEWDEETQNRNHYQHIFSKSLDARDPASIPSFTTRIVDIGGPAPLFHFRNNPNQYGPIGDVQVRVDLSDGPLRGNVYVLATIDPPGEDNLDIKFIRSSDGGETWSAPIRVNGRPAQSKLVAMVRHDGGGSELAHRCRLVRHARERPL</sequence>
<reference evidence="1 2" key="1">
    <citation type="submission" date="2023-03" db="EMBL/GenBank/DDBJ databases">
        <authorList>
            <person name="Pearce D."/>
        </authorList>
    </citation>
    <scope>NUCLEOTIDE SEQUENCE [LARGE SCALE GENOMIC DNA]</scope>
    <source>
        <strain evidence="1">Msz</strain>
    </source>
</reference>
<evidence type="ECO:0008006" key="3">
    <source>
        <dbReference type="Google" id="ProtNLM"/>
    </source>
</evidence>
<dbReference type="Gene3D" id="2.130.10.10">
    <property type="entry name" value="YVTN repeat-like/Quinoprotein amine dehydrogenase"/>
    <property type="match status" value="1"/>
</dbReference>
<dbReference type="InterPro" id="IPR002860">
    <property type="entry name" value="BNR_rpt"/>
</dbReference>
<organism evidence="1 2">
    <name type="scientific">Methylocaldum szegediense</name>
    <dbReference type="NCBI Taxonomy" id="73780"/>
    <lineage>
        <taxon>Bacteria</taxon>
        <taxon>Pseudomonadati</taxon>
        <taxon>Pseudomonadota</taxon>
        <taxon>Gammaproteobacteria</taxon>
        <taxon>Methylococcales</taxon>
        <taxon>Methylococcaceae</taxon>
        <taxon>Methylocaldum</taxon>
    </lineage>
</organism>